<dbReference type="PANTHER" id="PTHR33055">
    <property type="entry name" value="TRANSPOSASE FOR INSERTION SEQUENCE ELEMENT IS1111A"/>
    <property type="match status" value="1"/>
</dbReference>
<evidence type="ECO:0000259" key="2">
    <source>
        <dbReference type="Pfam" id="PF02371"/>
    </source>
</evidence>
<dbReference type="InterPro" id="IPR047650">
    <property type="entry name" value="Transpos_IS110"/>
</dbReference>
<dbReference type="EMBL" id="CP119083">
    <property type="protein sequence ID" value="WEF34563.1"/>
    <property type="molecule type" value="Genomic_DNA"/>
</dbReference>
<dbReference type="Pfam" id="PF01548">
    <property type="entry name" value="DEDD_Tnp_IS110"/>
    <property type="match status" value="1"/>
</dbReference>
<dbReference type="PANTHER" id="PTHR33055:SF13">
    <property type="entry name" value="TRANSPOSASE"/>
    <property type="match status" value="1"/>
</dbReference>
<keyword evidence="5" id="KW-1185">Reference proteome</keyword>
<evidence type="ECO:0000313" key="3">
    <source>
        <dbReference type="EMBL" id="WEF31250.1"/>
    </source>
</evidence>
<dbReference type="InterPro" id="IPR002525">
    <property type="entry name" value="Transp_IS110-like_N"/>
</dbReference>
<dbReference type="Pfam" id="PF02371">
    <property type="entry name" value="Transposase_20"/>
    <property type="match status" value="1"/>
</dbReference>
<sequence length="311" mass="34524">MENYIGIDVCKDRLDVDGYPHSHKSSFTNDEAGRQALVETLAPLAPKGIVLEATGGLEFPVVCELARAGMQVFVVNPRQARDFAKAIGLLAKTDQIDAFALARFAEAVKPQPRALKSEELLDLEEVLTRRRQLVDMITAEKNRRTRVSLKTAKQIDEHIEWLERQVKHADTDMGDAIKKSPIWQAKSNLLKSIPGVGQVTVNTLLAELPELGQLNRREIAALVGICPFNNDSGGHRGKRRIWGGRASVRSVLYMATLVATRHNSVIQAFYQKLLEAGKMKKVALVACMRKLLTTMNAMVHNNTPWEAPAQT</sequence>
<dbReference type="EMBL" id="CP119083">
    <property type="protein sequence ID" value="WEF31250.1"/>
    <property type="molecule type" value="Genomic_DNA"/>
</dbReference>
<dbReference type="NCBIfam" id="NF033542">
    <property type="entry name" value="transpos_IS110"/>
    <property type="match status" value="1"/>
</dbReference>
<evidence type="ECO:0000259" key="1">
    <source>
        <dbReference type="Pfam" id="PF01548"/>
    </source>
</evidence>
<feature type="domain" description="Transposase IS110-like N-terminal" evidence="1">
    <location>
        <begin position="5"/>
        <end position="144"/>
    </location>
</feature>
<evidence type="ECO:0000313" key="5">
    <source>
        <dbReference type="Proteomes" id="UP001216510"/>
    </source>
</evidence>
<name>A0ABY8B5T8_9BURK</name>
<feature type="domain" description="Transposase IS116/IS110/IS902 C-terminal" evidence="2">
    <location>
        <begin position="188"/>
        <end position="271"/>
    </location>
</feature>
<dbReference type="InterPro" id="IPR003346">
    <property type="entry name" value="Transposase_20"/>
</dbReference>
<protein>
    <submittedName>
        <fullName evidence="3">IS110 family transposase</fullName>
    </submittedName>
</protein>
<proteinExistence type="predicted"/>
<dbReference type="Proteomes" id="UP001216510">
    <property type="component" value="Chromosome"/>
</dbReference>
<evidence type="ECO:0000313" key="4">
    <source>
        <dbReference type="EMBL" id="WEF34563.1"/>
    </source>
</evidence>
<organism evidence="3 5">
    <name type="scientific">Pseudoduganella chitinolytica</name>
    <dbReference type="NCBI Taxonomy" id="34070"/>
    <lineage>
        <taxon>Bacteria</taxon>
        <taxon>Pseudomonadati</taxon>
        <taxon>Pseudomonadota</taxon>
        <taxon>Betaproteobacteria</taxon>
        <taxon>Burkholderiales</taxon>
        <taxon>Oxalobacteraceae</taxon>
        <taxon>Telluria group</taxon>
        <taxon>Pseudoduganella</taxon>
    </lineage>
</organism>
<reference evidence="3 5" key="1">
    <citation type="submission" date="2023-02" db="EMBL/GenBank/DDBJ databases">
        <title>Gemone sequence of Telluria chitinolytica ACM 3522T.</title>
        <authorList>
            <person name="Frediansyah A."/>
            <person name="Miess H."/>
            <person name="Gross H."/>
        </authorList>
    </citation>
    <scope>NUCLEOTIDE SEQUENCE [LARGE SCALE GENOMIC DNA]</scope>
    <source>
        <strain evidence="3 5">ACM 3522</strain>
    </source>
</reference>
<accession>A0ABY8B5T8</accession>
<gene>
    <name evidence="4" type="ORF">PX653_07300</name>
    <name evidence="3" type="ORF">PX653_17495</name>
</gene>